<feature type="transmembrane region" description="Helical" evidence="1">
    <location>
        <begin position="100"/>
        <end position="119"/>
    </location>
</feature>
<dbReference type="AlphaFoldDB" id="A0A2U3KZS0"/>
<dbReference type="Proteomes" id="UP000238916">
    <property type="component" value="Unassembled WGS sequence"/>
</dbReference>
<protein>
    <submittedName>
        <fullName evidence="2">Putative membrane protein</fullName>
    </submittedName>
</protein>
<feature type="transmembrane region" description="Helical" evidence="1">
    <location>
        <begin position="126"/>
        <end position="144"/>
    </location>
</feature>
<evidence type="ECO:0000256" key="1">
    <source>
        <dbReference type="SAM" id="Phobius"/>
    </source>
</evidence>
<feature type="transmembrane region" description="Helical" evidence="1">
    <location>
        <begin position="76"/>
        <end position="94"/>
    </location>
</feature>
<sequence>MIFPYGEWVIFFLGITTWIEKRASRRFFLILAIAWLIGKGIELVFPSTMPWSWHFARLAVSLVVLVCALQRAKRRIVPLLVTTFIQSMETLFLVNDPGVIPYGAWLFTGVLVVAAWLTAKCYWGTVAAFTGSVLVNQALVRFTNEGIVRHTDFPDAFVWNFGVILFAVWAGLRAGWQHWLKRKMQKTSEEPILPVHRVGVCDHSEERELQ</sequence>
<accession>A0A2U3KZS0</accession>
<dbReference type="EMBL" id="OMOF01000246">
    <property type="protein sequence ID" value="SPF45100.1"/>
    <property type="molecule type" value="Genomic_DNA"/>
</dbReference>
<dbReference type="OrthoDB" id="1795575at2"/>
<evidence type="ECO:0000313" key="2">
    <source>
        <dbReference type="EMBL" id="SPF45100.1"/>
    </source>
</evidence>
<name>A0A2U3KZS0_9FIRM</name>
<keyword evidence="1" id="KW-0812">Transmembrane</keyword>
<proteinExistence type="predicted"/>
<feature type="transmembrane region" description="Helical" evidence="1">
    <location>
        <begin position="27"/>
        <end position="45"/>
    </location>
</feature>
<feature type="transmembrane region" description="Helical" evidence="1">
    <location>
        <begin position="156"/>
        <end position="176"/>
    </location>
</feature>
<reference evidence="3" key="1">
    <citation type="submission" date="2018-02" db="EMBL/GenBank/DDBJ databases">
        <authorList>
            <person name="Hausmann B."/>
        </authorList>
    </citation>
    <scope>NUCLEOTIDE SEQUENCE [LARGE SCALE GENOMIC DNA]</scope>
    <source>
        <strain evidence="3">Peat soil MAG SbF1</strain>
    </source>
</reference>
<organism evidence="2 3">
    <name type="scientific">Candidatus Desulfosporosinus infrequens</name>
    <dbReference type="NCBI Taxonomy" id="2043169"/>
    <lineage>
        <taxon>Bacteria</taxon>
        <taxon>Bacillati</taxon>
        <taxon>Bacillota</taxon>
        <taxon>Clostridia</taxon>
        <taxon>Eubacteriales</taxon>
        <taxon>Desulfitobacteriaceae</taxon>
        <taxon>Desulfosporosinus</taxon>
    </lineage>
</organism>
<evidence type="ECO:0000313" key="3">
    <source>
        <dbReference type="Proteomes" id="UP000238916"/>
    </source>
</evidence>
<keyword evidence="1" id="KW-1133">Transmembrane helix</keyword>
<keyword evidence="1" id="KW-0472">Membrane</keyword>
<gene>
    <name evidence="2" type="ORF">SBF1_320027</name>
</gene>
<feature type="transmembrane region" description="Helical" evidence="1">
    <location>
        <begin position="51"/>
        <end position="69"/>
    </location>
</feature>